<dbReference type="InterPro" id="IPR009465">
    <property type="entry name" value="Spondin_N"/>
</dbReference>
<reference evidence="4" key="1">
    <citation type="submission" date="2020-08" db="EMBL/GenBank/DDBJ databases">
        <title>Multicomponent nature underlies the extraordinary mechanical properties of spider dragline silk.</title>
        <authorList>
            <person name="Kono N."/>
            <person name="Nakamura H."/>
            <person name="Mori M."/>
            <person name="Yoshida Y."/>
            <person name="Ohtoshi R."/>
            <person name="Malay A.D."/>
            <person name="Moran D.A.P."/>
            <person name="Tomita M."/>
            <person name="Numata K."/>
            <person name="Arakawa K."/>
        </authorList>
    </citation>
    <scope>NUCLEOTIDE SEQUENCE</scope>
</reference>
<evidence type="ECO:0000313" key="5">
    <source>
        <dbReference type="Proteomes" id="UP000886998"/>
    </source>
</evidence>
<dbReference type="InterPro" id="IPR051418">
    <property type="entry name" value="Spondin/Thrombospondin_T1"/>
</dbReference>
<gene>
    <name evidence="4" type="primary">SPON1_5</name>
    <name evidence="4" type="ORF">TNIN_414981</name>
</gene>
<name>A0A8X7BY05_9ARAC</name>
<keyword evidence="5" id="KW-1185">Reference proteome</keyword>
<dbReference type="Proteomes" id="UP000886998">
    <property type="component" value="Unassembled WGS sequence"/>
</dbReference>
<dbReference type="PROSITE" id="PS51020">
    <property type="entry name" value="SPONDIN"/>
    <property type="match status" value="1"/>
</dbReference>
<keyword evidence="2" id="KW-0732">Signal</keyword>
<evidence type="ECO:0000313" key="4">
    <source>
        <dbReference type="EMBL" id="GFY46787.1"/>
    </source>
</evidence>
<dbReference type="Gene3D" id="2.60.40.4060">
    <property type="entry name" value="Reeler domain"/>
    <property type="match status" value="2"/>
</dbReference>
<organism evidence="4 5">
    <name type="scientific">Trichonephila inaurata madagascariensis</name>
    <dbReference type="NCBI Taxonomy" id="2747483"/>
    <lineage>
        <taxon>Eukaryota</taxon>
        <taxon>Metazoa</taxon>
        <taxon>Ecdysozoa</taxon>
        <taxon>Arthropoda</taxon>
        <taxon>Chelicerata</taxon>
        <taxon>Arachnida</taxon>
        <taxon>Araneae</taxon>
        <taxon>Araneomorphae</taxon>
        <taxon>Entelegynae</taxon>
        <taxon>Araneoidea</taxon>
        <taxon>Nephilidae</taxon>
        <taxon>Trichonephila</taxon>
        <taxon>Trichonephila inaurata</taxon>
    </lineage>
</organism>
<dbReference type="GO" id="GO:0031012">
    <property type="term" value="C:extracellular matrix"/>
    <property type="evidence" value="ECO:0007669"/>
    <property type="project" value="TreeGrafter"/>
</dbReference>
<sequence>MLRLVLGWALVACCWSADGVEVEPRLIPQNFPGRCRRAPPGLNNIPKVAGDNGFYIKISGNPEKYQPGELYTVTLQGFTSQFAVQKFIGFMLIVEPKEIRNDISARPNVGSFQLFGDAMCKYSEDCPNAMCTPLSPKQDIQVIATVQENREVWYMDEGGLIRELCEEEQENQDEQPEIIEDCCACDEAKYELTFEGLWSRHTHPKDFPVSEYALVSLLQPTIKWVIK</sequence>
<keyword evidence="1" id="KW-0677">Repeat</keyword>
<proteinExistence type="predicted"/>
<dbReference type="Gene3D" id="2.60.40.2130">
    <property type="entry name" value="F-spondin domain"/>
    <property type="match status" value="1"/>
</dbReference>
<dbReference type="InterPro" id="IPR042307">
    <property type="entry name" value="Reeler_sf"/>
</dbReference>
<feature type="chain" id="PRO_5036474439" evidence="2">
    <location>
        <begin position="20"/>
        <end position="227"/>
    </location>
</feature>
<feature type="domain" description="Spondin" evidence="3">
    <location>
        <begin position="178"/>
        <end position="227"/>
    </location>
</feature>
<feature type="signal peptide" evidence="2">
    <location>
        <begin position="1"/>
        <end position="19"/>
    </location>
</feature>
<dbReference type="CDD" id="cd08544">
    <property type="entry name" value="Reeler"/>
    <property type="match status" value="1"/>
</dbReference>
<comment type="caution">
    <text evidence="4">The sequence shown here is derived from an EMBL/GenBank/DDBJ whole genome shotgun (WGS) entry which is preliminary data.</text>
</comment>
<accession>A0A8X7BY05</accession>
<dbReference type="Pfam" id="PF02014">
    <property type="entry name" value="Reeler"/>
    <property type="match status" value="1"/>
</dbReference>
<dbReference type="Pfam" id="PF06468">
    <property type="entry name" value="Spond_N"/>
    <property type="match status" value="1"/>
</dbReference>
<dbReference type="InterPro" id="IPR002861">
    <property type="entry name" value="Reeler_dom"/>
</dbReference>
<evidence type="ECO:0000259" key="3">
    <source>
        <dbReference type="PROSITE" id="PS51020"/>
    </source>
</evidence>
<dbReference type="AlphaFoldDB" id="A0A8X7BY05"/>
<dbReference type="EMBL" id="BMAV01005613">
    <property type="protein sequence ID" value="GFY46787.1"/>
    <property type="molecule type" value="Genomic_DNA"/>
</dbReference>
<dbReference type="GO" id="GO:0007155">
    <property type="term" value="P:cell adhesion"/>
    <property type="evidence" value="ECO:0007669"/>
    <property type="project" value="TreeGrafter"/>
</dbReference>
<dbReference type="PANTHER" id="PTHR11311">
    <property type="entry name" value="SPONDIN"/>
    <property type="match status" value="1"/>
</dbReference>
<evidence type="ECO:0000256" key="1">
    <source>
        <dbReference type="ARBA" id="ARBA00022737"/>
    </source>
</evidence>
<dbReference type="PANTHER" id="PTHR11311:SF16">
    <property type="entry name" value="SPONDIN-1"/>
    <property type="match status" value="1"/>
</dbReference>
<dbReference type="OrthoDB" id="347314at2759"/>
<dbReference type="InterPro" id="IPR038678">
    <property type="entry name" value="Spondin_N_sf"/>
</dbReference>
<evidence type="ECO:0000256" key="2">
    <source>
        <dbReference type="SAM" id="SignalP"/>
    </source>
</evidence>
<protein>
    <submittedName>
        <fullName evidence="4">Spondin-1</fullName>
    </submittedName>
</protein>